<dbReference type="PANTHER" id="PTHR28630">
    <property type="match status" value="1"/>
</dbReference>
<gene>
    <name evidence="1" type="ORF">CPB83DRAFT_854953</name>
</gene>
<accession>A0A9P6EEN5</accession>
<dbReference type="Pfam" id="PF13911">
    <property type="entry name" value="AhpC-TSA_2"/>
    <property type="match status" value="1"/>
</dbReference>
<dbReference type="PANTHER" id="PTHR28630:SF3">
    <property type="entry name" value="PEROXIREDOXIN-LIKE 2C"/>
    <property type="match status" value="1"/>
</dbReference>
<evidence type="ECO:0000313" key="1">
    <source>
        <dbReference type="EMBL" id="KAF9528131.1"/>
    </source>
</evidence>
<dbReference type="OrthoDB" id="40334at2759"/>
<sequence>MTTINAPPHTSSIDETTIKKVAELKVLDSKKGEVRFGSLFEEQKTVVIFIRHFFCGSCQAYITQLCNLVSDEALEKAGTRVVLVGSGETEAFDHFREMTGFKGNIYTNPSRDLFRAFGMTTTTQTTPAGETRKSYLTSTKTQVVLNSLWDIAKKPYLFFAKTGNLSQNGGELILGPGLQCSFASIMQHSEDHTELVDLMRVAGVQIAS</sequence>
<proteinExistence type="predicted"/>
<name>A0A9P6EEN5_9AGAR</name>
<organism evidence="1 2">
    <name type="scientific">Crepidotus variabilis</name>
    <dbReference type="NCBI Taxonomy" id="179855"/>
    <lineage>
        <taxon>Eukaryota</taxon>
        <taxon>Fungi</taxon>
        <taxon>Dikarya</taxon>
        <taxon>Basidiomycota</taxon>
        <taxon>Agaricomycotina</taxon>
        <taxon>Agaricomycetes</taxon>
        <taxon>Agaricomycetidae</taxon>
        <taxon>Agaricales</taxon>
        <taxon>Agaricineae</taxon>
        <taxon>Crepidotaceae</taxon>
        <taxon>Crepidotus</taxon>
    </lineage>
</organism>
<dbReference type="EMBL" id="MU157855">
    <property type="protein sequence ID" value="KAF9528131.1"/>
    <property type="molecule type" value="Genomic_DNA"/>
</dbReference>
<dbReference type="Gene3D" id="3.40.30.10">
    <property type="entry name" value="Glutaredoxin"/>
    <property type="match status" value="1"/>
</dbReference>
<dbReference type="AlphaFoldDB" id="A0A9P6EEN5"/>
<dbReference type="InterPro" id="IPR032801">
    <property type="entry name" value="PXL2A/B/C"/>
</dbReference>
<evidence type="ECO:0000313" key="2">
    <source>
        <dbReference type="Proteomes" id="UP000807306"/>
    </source>
</evidence>
<protein>
    <submittedName>
        <fullName evidence="1">Uncharacterized protein</fullName>
    </submittedName>
</protein>
<dbReference type="SUPFAM" id="SSF52833">
    <property type="entry name" value="Thioredoxin-like"/>
    <property type="match status" value="1"/>
</dbReference>
<dbReference type="InterPro" id="IPR036249">
    <property type="entry name" value="Thioredoxin-like_sf"/>
</dbReference>
<dbReference type="Proteomes" id="UP000807306">
    <property type="component" value="Unassembled WGS sequence"/>
</dbReference>
<reference evidence="1" key="1">
    <citation type="submission" date="2020-11" db="EMBL/GenBank/DDBJ databases">
        <authorList>
            <consortium name="DOE Joint Genome Institute"/>
            <person name="Ahrendt S."/>
            <person name="Riley R."/>
            <person name="Andreopoulos W."/>
            <person name="Labutti K."/>
            <person name="Pangilinan J."/>
            <person name="Ruiz-Duenas F.J."/>
            <person name="Barrasa J.M."/>
            <person name="Sanchez-Garcia M."/>
            <person name="Camarero S."/>
            <person name="Miyauchi S."/>
            <person name="Serrano A."/>
            <person name="Linde D."/>
            <person name="Babiker R."/>
            <person name="Drula E."/>
            <person name="Ayuso-Fernandez I."/>
            <person name="Pacheco R."/>
            <person name="Padilla G."/>
            <person name="Ferreira P."/>
            <person name="Barriuso J."/>
            <person name="Kellner H."/>
            <person name="Castanera R."/>
            <person name="Alfaro M."/>
            <person name="Ramirez L."/>
            <person name="Pisabarro A.G."/>
            <person name="Kuo A."/>
            <person name="Tritt A."/>
            <person name="Lipzen A."/>
            <person name="He G."/>
            <person name="Yan M."/>
            <person name="Ng V."/>
            <person name="Cullen D."/>
            <person name="Martin F."/>
            <person name="Rosso M.-N."/>
            <person name="Henrissat B."/>
            <person name="Hibbett D."/>
            <person name="Martinez A.T."/>
            <person name="Grigoriev I.V."/>
        </authorList>
    </citation>
    <scope>NUCLEOTIDE SEQUENCE</scope>
    <source>
        <strain evidence="1">CBS 506.95</strain>
    </source>
</reference>
<keyword evidence="2" id="KW-1185">Reference proteome</keyword>
<dbReference type="CDD" id="cd02970">
    <property type="entry name" value="PRX_like2"/>
    <property type="match status" value="1"/>
</dbReference>
<comment type="caution">
    <text evidence="1">The sequence shown here is derived from an EMBL/GenBank/DDBJ whole genome shotgun (WGS) entry which is preliminary data.</text>
</comment>